<keyword evidence="1" id="KW-0812">Transmembrane</keyword>
<protein>
    <submittedName>
        <fullName evidence="3">Beta-barrel assembly-enhancing protease</fullName>
    </submittedName>
</protein>
<dbReference type="Pfam" id="PF24604">
    <property type="entry name" value="B-barrel_PelB_C"/>
    <property type="match status" value="1"/>
</dbReference>
<proteinExistence type="predicted"/>
<dbReference type="GO" id="GO:0008233">
    <property type="term" value="F:peptidase activity"/>
    <property type="evidence" value="ECO:0007669"/>
    <property type="project" value="UniProtKB-KW"/>
</dbReference>
<gene>
    <name evidence="3" type="primary">bepA_48</name>
    <name evidence="3" type="ORF">GALL_267140</name>
</gene>
<evidence type="ECO:0000256" key="1">
    <source>
        <dbReference type="SAM" id="Phobius"/>
    </source>
</evidence>
<dbReference type="InterPro" id="IPR057306">
    <property type="entry name" value="B-barrel_PelB_C"/>
</dbReference>
<name>A0A1J5RGZ0_9ZZZZ</name>
<dbReference type="SMART" id="SM00028">
    <property type="entry name" value="TPR"/>
    <property type="match status" value="3"/>
</dbReference>
<dbReference type="InterPro" id="IPR011990">
    <property type="entry name" value="TPR-like_helical_dom_sf"/>
</dbReference>
<sequence>MQSTSYEFTARGKLGIERPRLMSNWALAGFAVVVLIPLVMIFPKQDLLRQAAQQRLGDPLTVGYLTNLLKADPHNLELRILLAEHRVFLGETDGIAELIDPALKSDSPVWQSRGLLIHYKYLTRLYLQSPKDTPQQAELGRRRTAAFMKLLGREWPAPTLAYLAGQADQLHESGIAALLYRTLSDASATMPADWFAETAARVRSDGDYELAAHLYFIARHKESSLAKQRRFLMSGIRALMAGGLYSQAMKAIDQHLGNLEDDTETLYFLVQTARAANDQPRAVHYAKKLLHLSWLEPVLAWLQKIDLGLIGIANANADDTIQPQDVIDGIRPYNQRHYQLAFDVFVGNNNLAEAFRVAAAAVRQVPKDRIWHKRLAQVAEWTNKPDIALREWKWLLRNDDSREALLAVLRLAPAQSDYDALLDAWKLMATRQQPDAAQWQNIADMFEQTGRQQEGIKYFEARYAADHLPLQLEIAARLAERSGDDERAGVLYARLLKSQGPRSEWAMKVANLYLRKGEYRKAYELLQKNRINVDEKDYSYWKLLADLAWQLQLDSEATQDYRRLASAGKLAREDISRLIYLLGDTRQDEQAALAELGYRRFGDRDLLLRALEIYAAKGDLVAQKRLFALVAADSKVDLSGSSRFYVLRAQFFQATGAFQDARADFRHAAAIAPNDANTTNAILWFFIDSHDRPALREMVAQVEARGGRQNPAYWGALAAAYQVLDQPSRAVAYYGRQFRQGGQDFLWLVNFADALEQDRQIGMADRVRRQAWLQLRAALSAKPVKLPFSNDMLAAARLSILNRPGDPDLALVRSVLRQDRLLDRDAVTDRKADEMTLEWANSLNKHDAAVDRMTDELVLGWAISKEQSANAKAWLWQRYGQTLSRPLWADVSVAAAEDDTGRLAGFLAEQPDGMPMLVRHDAAIATEQIRYAQSIVFRGLEDDPGNDDAYQHLVEDVLPAASFIDLELQDNQFGGLHRYVQSTRFETAIAQGTRFAVEYQKMRESNDPDSVMTNDPHNEKVTGIALSNHGAFGDTEIAVRRRNEYANVTESQVKHEMAVLPRLRLQLGLEVNATADESNDLMVFGMRDQVSTGLLYDFSKRDYFNIEPGWARYYSQTGDFLGSGNHLSMELGHQIRTEYPNWKVRVIGIHTNFNPVANAMLPLPDNMNIYGACFGTGELNRRVYTYAWRPYVDGCATNNDLSGQGYNAMLGLAGSVVGRDQLSLTLSQVRGGANLVNGLIREFKLNYRYFID</sequence>
<dbReference type="SUPFAM" id="SSF48452">
    <property type="entry name" value="TPR-like"/>
    <property type="match status" value="2"/>
</dbReference>
<dbReference type="Gene3D" id="1.25.40.10">
    <property type="entry name" value="Tetratricopeptide repeat domain"/>
    <property type="match status" value="2"/>
</dbReference>
<dbReference type="GO" id="GO:0006508">
    <property type="term" value="P:proteolysis"/>
    <property type="evidence" value="ECO:0007669"/>
    <property type="project" value="UniProtKB-KW"/>
</dbReference>
<dbReference type="AlphaFoldDB" id="A0A1J5RGZ0"/>
<feature type="transmembrane region" description="Helical" evidence="1">
    <location>
        <begin position="21"/>
        <end position="42"/>
    </location>
</feature>
<evidence type="ECO:0000313" key="3">
    <source>
        <dbReference type="EMBL" id="OIQ91380.1"/>
    </source>
</evidence>
<dbReference type="Pfam" id="PF13429">
    <property type="entry name" value="TPR_15"/>
    <property type="match status" value="1"/>
</dbReference>
<comment type="caution">
    <text evidence="3">The sequence shown here is derived from an EMBL/GenBank/DDBJ whole genome shotgun (WGS) entry which is preliminary data.</text>
</comment>
<reference evidence="3" key="1">
    <citation type="submission" date="2016-10" db="EMBL/GenBank/DDBJ databases">
        <title>Sequence of Gallionella enrichment culture.</title>
        <authorList>
            <person name="Poehlein A."/>
            <person name="Muehling M."/>
            <person name="Daniel R."/>
        </authorList>
    </citation>
    <scope>NUCLEOTIDE SEQUENCE</scope>
</reference>
<dbReference type="EMBL" id="MLJW01000261">
    <property type="protein sequence ID" value="OIQ91380.1"/>
    <property type="molecule type" value="Genomic_DNA"/>
</dbReference>
<dbReference type="InterPro" id="IPR019734">
    <property type="entry name" value="TPR_rpt"/>
</dbReference>
<keyword evidence="1" id="KW-0472">Membrane</keyword>
<keyword evidence="3" id="KW-0378">Hydrolase</keyword>
<organism evidence="3">
    <name type="scientific">mine drainage metagenome</name>
    <dbReference type="NCBI Taxonomy" id="410659"/>
    <lineage>
        <taxon>unclassified sequences</taxon>
        <taxon>metagenomes</taxon>
        <taxon>ecological metagenomes</taxon>
    </lineage>
</organism>
<keyword evidence="3" id="KW-0645">Protease</keyword>
<feature type="domain" description="PelB C-terminal" evidence="2">
    <location>
        <begin position="961"/>
        <end position="1250"/>
    </location>
</feature>
<accession>A0A1J5RGZ0</accession>
<keyword evidence="1" id="KW-1133">Transmembrane helix</keyword>
<evidence type="ECO:0000259" key="2">
    <source>
        <dbReference type="Pfam" id="PF24604"/>
    </source>
</evidence>